<evidence type="ECO:0000256" key="6">
    <source>
        <dbReference type="ARBA" id="ARBA00022753"/>
    </source>
</evidence>
<dbReference type="Gene3D" id="1.10.238.10">
    <property type="entry name" value="EF-hand"/>
    <property type="match status" value="1"/>
</dbReference>
<dbReference type="Gene3D" id="3.40.50.300">
    <property type="entry name" value="P-loop containing nucleotide triphosphate hydrolases"/>
    <property type="match status" value="1"/>
</dbReference>
<evidence type="ECO:0000313" key="13">
    <source>
        <dbReference type="Proteomes" id="UP001479436"/>
    </source>
</evidence>
<dbReference type="PRINTS" id="PR00195">
    <property type="entry name" value="DYNAMIN"/>
</dbReference>
<dbReference type="InterPro" id="IPR022812">
    <property type="entry name" value="Dynamin"/>
</dbReference>
<dbReference type="InterPro" id="IPR002048">
    <property type="entry name" value="EF_hand_dom"/>
</dbReference>
<keyword evidence="3" id="KW-1003">Cell membrane</keyword>
<dbReference type="CDD" id="cd09913">
    <property type="entry name" value="EHD"/>
    <property type="match status" value="1"/>
</dbReference>
<gene>
    <name evidence="12" type="ORF">K7432_004984</name>
</gene>
<organism evidence="12 13">
    <name type="scientific">Basidiobolus ranarum</name>
    <dbReference type="NCBI Taxonomy" id="34480"/>
    <lineage>
        <taxon>Eukaryota</taxon>
        <taxon>Fungi</taxon>
        <taxon>Fungi incertae sedis</taxon>
        <taxon>Zoopagomycota</taxon>
        <taxon>Entomophthoromycotina</taxon>
        <taxon>Basidiobolomycetes</taxon>
        <taxon>Basidiobolales</taxon>
        <taxon>Basidiobolaceae</taxon>
        <taxon>Basidiobolus</taxon>
    </lineage>
</organism>
<evidence type="ECO:0000256" key="5">
    <source>
        <dbReference type="ARBA" id="ARBA00022741"/>
    </source>
</evidence>
<dbReference type="PROSITE" id="PS51718">
    <property type="entry name" value="G_DYNAMIN_2"/>
    <property type="match status" value="1"/>
</dbReference>
<feature type="domain" description="EH" evidence="9">
    <location>
        <begin position="435"/>
        <end position="520"/>
    </location>
</feature>
<evidence type="ECO:0000256" key="3">
    <source>
        <dbReference type="ARBA" id="ARBA00022475"/>
    </source>
</evidence>
<dbReference type="Pfam" id="PF16880">
    <property type="entry name" value="EHD_N"/>
    <property type="match status" value="1"/>
</dbReference>
<evidence type="ECO:0000259" key="10">
    <source>
        <dbReference type="PROSITE" id="PS50222"/>
    </source>
</evidence>
<dbReference type="InterPro" id="IPR030381">
    <property type="entry name" value="G_DYNAMIN_dom"/>
</dbReference>
<evidence type="ECO:0000256" key="1">
    <source>
        <dbReference type="ARBA" id="ARBA00004413"/>
    </source>
</evidence>
<dbReference type="InterPro" id="IPR027417">
    <property type="entry name" value="P-loop_NTPase"/>
</dbReference>
<dbReference type="SUPFAM" id="SSF47473">
    <property type="entry name" value="EF-hand"/>
    <property type="match status" value="1"/>
</dbReference>
<evidence type="ECO:0008006" key="14">
    <source>
        <dbReference type="Google" id="ProtNLM"/>
    </source>
</evidence>
<reference evidence="12 13" key="1">
    <citation type="submission" date="2023-04" db="EMBL/GenBank/DDBJ databases">
        <title>Genome of Basidiobolus ranarum AG-B5.</title>
        <authorList>
            <person name="Stajich J.E."/>
            <person name="Carter-House D."/>
            <person name="Gryganskyi A."/>
        </authorList>
    </citation>
    <scope>NUCLEOTIDE SEQUENCE [LARGE SCALE GENOMIC DNA]</scope>
    <source>
        <strain evidence="12 13">AG-B5</strain>
    </source>
</reference>
<accession>A0ABR2WXD7</accession>
<keyword evidence="7" id="KW-0106">Calcium</keyword>
<dbReference type="SUPFAM" id="SSF52540">
    <property type="entry name" value="P-loop containing nucleoside triphosphate hydrolases"/>
    <property type="match status" value="1"/>
</dbReference>
<name>A0ABR2WXD7_9FUNG</name>
<comment type="caution">
    <text evidence="12">The sequence shown here is derived from an EMBL/GenBank/DDBJ whole genome shotgun (WGS) entry which is preliminary data.</text>
</comment>
<evidence type="ECO:0000259" key="9">
    <source>
        <dbReference type="PROSITE" id="PS50031"/>
    </source>
</evidence>
<evidence type="ECO:0000256" key="4">
    <source>
        <dbReference type="ARBA" id="ARBA00022723"/>
    </source>
</evidence>
<dbReference type="PANTHER" id="PTHR11216">
    <property type="entry name" value="EH DOMAIN"/>
    <property type="match status" value="1"/>
</dbReference>
<dbReference type="Proteomes" id="UP001479436">
    <property type="component" value="Unassembled WGS sequence"/>
</dbReference>
<protein>
    <recommendedName>
        <fullName evidence="14">P-loop containing nucleoside triphosphate hydrolase protein</fullName>
    </recommendedName>
</protein>
<dbReference type="Pfam" id="PF12763">
    <property type="entry name" value="EH"/>
    <property type="match status" value="1"/>
</dbReference>
<dbReference type="Pfam" id="PF00350">
    <property type="entry name" value="Dynamin_N"/>
    <property type="match status" value="1"/>
</dbReference>
<evidence type="ECO:0000313" key="12">
    <source>
        <dbReference type="EMBL" id="KAK9766146.1"/>
    </source>
</evidence>
<keyword evidence="4" id="KW-0479">Metal-binding</keyword>
<dbReference type="SMART" id="SM00027">
    <property type="entry name" value="EH"/>
    <property type="match status" value="1"/>
</dbReference>
<dbReference type="InterPro" id="IPR011992">
    <property type="entry name" value="EF-hand-dom_pair"/>
</dbReference>
<feature type="domain" description="EF-hand" evidence="10">
    <location>
        <begin position="467"/>
        <end position="502"/>
    </location>
</feature>
<dbReference type="InterPro" id="IPR040990">
    <property type="entry name" value="DUF5600"/>
</dbReference>
<evidence type="ECO:0000259" key="11">
    <source>
        <dbReference type="PROSITE" id="PS51718"/>
    </source>
</evidence>
<evidence type="ECO:0000256" key="8">
    <source>
        <dbReference type="ARBA" id="ARBA00023136"/>
    </source>
</evidence>
<dbReference type="Pfam" id="PF18150">
    <property type="entry name" value="DUF5600"/>
    <property type="match status" value="1"/>
</dbReference>
<keyword evidence="13" id="KW-1185">Reference proteome</keyword>
<dbReference type="PANTHER" id="PTHR11216:SF31">
    <property type="entry name" value="AT21416P"/>
    <property type="match status" value="1"/>
</dbReference>
<feature type="domain" description="Dynamin-type G" evidence="11">
    <location>
        <begin position="58"/>
        <end position="292"/>
    </location>
</feature>
<dbReference type="InterPro" id="IPR000261">
    <property type="entry name" value="EH_dom"/>
</dbReference>
<dbReference type="Gene3D" id="1.10.268.20">
    <property type="match status" value="1"/>
</dbReference>
<keyword evidence="6" id="KW-0967">Endosome</keyword>
<proteinExistence type="predicted"/>
<dbReference type="InterPro" id="IPR045063">
    <property type="entry name" value="Dynamin_N"/>
</dbReference>
<sequence length="520" mass="58722">MSKLKKASKSETKSSTGSFDYQPIIDSLKKVYQQKVKPLETTYNFEGFHSAPLTDRDIDAKPIVLLIGQYSTGKTSFIKYLLQKNYPGAHIGVEPTTDRFVAVMNGTDDKVIPGNAAAVSGDLPFGGLQKFGTAFLSRFQVSQSKSPMLEDMTIIDTPGILSGEKQRLDRGYDFSAIIRWFAERADIILLLFDGHKLDISDEFKTAIQVLRGQEEKIRVVLNKCDQVSNQQLMRVYGALMWSLGKVIQSPEVMRVYLGSFWLEKPSNVFEDSRELLLAEQSDLLQDLDDLPKNATVRKVNEIVKRARIAKVHAYIISHLKKEMPAMFGKDSKQAELIGNLDKEFVKIQQKYNLSPGDFPNVEIFKEGLKRYKFADFNKLNQRILDNVDEALSKDFPKLMHQLPHGTTTEDSGPAHTPVNPFEVDSASQWHFQTIEKEPYLIQFRSCRPVQGKVSGVEAKPAMMNTRLGNDMLAKVWRLADWDGDGYLDSDQFIVAMHLCNLARSGTEIPDELPATLKPYP</sequence>
<dbReference type="EMBL" id="JASJQH010000184">
    <property type="protein sequence ID" value="KAK9766146.1"/>
    <property type="molecule type" value="Genomic_DNA"/>
</dbReference>
<keyword evidence="8" id="KW-0472">Membrane</keyword>
<evidence type="ECO:0000256" key="2">
    <source>
        <dbReference type="ARBA" id="ARBA00004481"/>
    </source>
</evidence>
<evidence type="ECO:0000256" key="7">
    <source>
        <dbReference type="ARBA" id="ARBA00022837"/>
    </source>
</evidence>
<dbReference type="PROSITE" id="PS50222">
    <property type="entry name" value="EF_HAND_2"/>
    <property type="match status" value="1"/>
</dbReference>
<keyword evidence="5" id="KW-0547">Nucleotide-binding</keyword>
<dbReference type="InterPro" id="IPR031692">
    <property type="entry name" value="EHD_N"/>
</dbReference>
<dbReference type="PROSITE" id="PS50031">
    <property type="entry name" value="EH"/>
    <property type="match status" value="1"/>
</dbReference>
<dbReference type="CDD" id="cd00052">
    <property type="entry name" value="EH"/>
    <property type="match status" value="1"/>
</dbReference>
<comment type="subcellular location">
    <subcellularLocation>
        <location evidence="1">Cell membrane</location>
        <topology evidence="1">Peripheral membrane protein</topology>
        <orientation evidence="1">Cytoplasmic side</orientation>
    </subcellularLocation>
    <subcellularLocation>
        <location evidence="2">Endosome membrane</location>
        <topology evidence="2">Peripheral membrane protein</topology>
    </subcellularLocation>
</comment>